<keyword evidence="6" id="KW-1185">Reference proteome</keyword>
<accession>A0A7I7KRI7</accession>
<dbReference type="GO" id="GO:0008168">
    <property type="term" value="F:methyltransferase activity"/>
    <property type="evidence" value="ECO:0007669"/>
    <property type="project" value="UniProtKB-KW"/>
</dbReference>
<keyword evidence="2" id="KW-0808">Transferase</keyword>
<sequence>MEVPPLRPIDPATLREGMARRLYRGAVVTGQITVAAVPAMIDEYVNMCDTVFAGVGVRFSAEELARLKTVLEGELAVAFEASPRSRIVISYDCPVGRILNYHVKAEWSTIESAYDHWVATRQPPLFGTEPDARVWGLAGETADPSTHRVLDIGAGTGRNTLALARRGHPVDAVEMTSTFADIIRAEAERQALNVRVIQGDVFATTEDLRSDYRLIVLSEVVSDFRTTQQLRGVFELADRCLVPGGRLVFNAFLARPGYFPDDAARELGQQVYTAIFTRQELASAAGLLPFTLIGDDSVYDYEKDHLPDGAWPPTSWYAAWVSGLDAFDGERETSPIEMRWLVYQKAGTG</sequence>
<evidence type="ECO:0000259" key="4">
    <source>
        <dbReference type="Pfam" id="PF13649"/>
    </source>
</evidence>
<dbReference type="EMBL" id="AP022569">
    <property type="protein sequence ID" value="BBX44319.1"/>
    <property type="molecule type" value="Genomic_DNA"/>
</dbReference>
<proteinExistence type="predicted"/>
<reference evidence="5 6" key="1">
    <citation type="journal article" date="2019" name="Emerg. Microbes Infect.">
        <title>Comprehensive subspecies identification of 175 nontuberculous mycobacteria species based on 7547 genomic profiles.</title>
        <authorList>
            <person name="Matsumoto Y."/>
            <person name="Kinjo T."/>
            <person name="Motooka D."/>
            <person name="Nabeya D."/>
            <person name="Jung N."/>
            <person name="Uechi K."/>
            <person name="Horii T."/>
            <person name="Iida T."/>
            <person name="Fujita J."/>
            <person name="Nakamura S."/>
        </authorList>
    </citation>
    <scope>NUCLEOTIDE SEQUENCE [LARGE SCALE GENOMIC DNA]</scope>
    <source>
        <strain evidence="5 6">JCM 12404</strain>
    </source>
</reference>
<name>A0A7I7KRI7_9MYCO</name>
<gene>
    <name evidence="5" type="ORF">MCOO_03340</name>
</gene>
<keyword evidence="1" id="KW-0489">Methyltransferase</keyword>
<dbReference type="RefSeq" id="WP_163774729.1">
    <property type="nucleotide sequence ID" value="NZ_AP022569.1"/>
</dbReference>
<dbReference type="Pfam" id="PF13649">
    <property type="entry name" value="Methyltransf_25"/>
    <property type="match status" value="1"/>
</dbReference>
<organism evidence="5 6">
    <name type="scientific">Mycobacterium cookii</name>
    <dbReference type="NCBI Taxonomy" id="1775"/>
    <lineage>
        <taxon>Bacteria</taxon>
        <taxon>Bacillati</taxon>
        <taxon>Actinomycetota</taxon>
        <taxon>Actinomycetes</taxon>
        <taxon>Mycobacteriales</taxon>
        <taxon>Mycobacteriaceae</taxon>
        <taxon>Mycobacterium</taxon>
    </lineage>
</organism>
<dbReference type="CDD" id="cd02440">
    <property type="entry name" value="AdoMet_MTases"/>
    <property type="match status" value="1"/>
</dbReference>
<keyword evidence="3" id="KW-0949">S-adenosyl-L-methionine</keyword>
<evidence type="ECO:0000256" key="1">
    <source>
        <dbReference type="ARBA" id="ARBA00022603"/>
    </source>
</evidence>
<dbReference type="InterPro" id="IPR029063">
    <property type="entry name" value="SAM-dependent_MTases_sf"/>
</dbReference>
<evidence type="ECO:0000256" key="3">
    <source>
        <dbReference type="ARBA" id="ARBA00022691"/>
    </source>
</evidence>
<dbReference type="Proteomes" id="UP000465866">
    <property type="component" value="Chromosome"/>
</dbReference>
<dbReference type="KEGG" id="mcoo:MCOO_03340"/>
<dbReference type="AlphaFoldDB" id="A0A7I7KRI7"/>
<dbReference type="SUPFAM" id="SSF53335">
    <property type="entry name" value="S-adenosyl-L-methionine-dependent methyltransferases"/>
    <property type="match status" value="1"/>
</dbReference>
<evidence type="ECO:0000256" key="2">
    <source>
        <dbReference type="ARBA" id="ARBA00022679"/>
    </source>
</evidence>
<dbReference type="PANTHER" id="PTHR43464">
    <property type="entry name" value="METHYLTRANSFERASE"/>
    <property type="match status" value="1"/>
</dbReference>
<dbReference type="Gene3D" id="3.40.50.150">
    <property type="entry name" value="Vaccinia Virus protein VP39"/>
    <property type="match status" value="1"/>
</dbReference>
<evidence type="ECO:0000313" key="6">
    <source>
        <dbReference type="Proteomes" id="UP000465866"/>
    </source>
</evidence>
<dbReference type="PANTHER" id="PTHR43464:SF19">
    <property type="entry name" value="UBIQUINONE BIOSYNTHESIS O-METHYLTRANSFERASE, MITOCHONDRIAL"/>
    <property type="match status" value="1"/>
</dbReference>
<dbReference type="GO" id="GO:0032259">
    <property type="term" value="P:methylation"/>
    <property type="evidence" value="ECO:0007669"/>
    <property type="project" value="UniProtKB-KW"/>
</dbReference>
<protein>
    <recommendedName>
        <fullName evidence="4">Methyltransferase domain-containing protein</fullName>
    </recommendedName>
</protein>
<dbReference type="InterPro" id="IPR041698">
    <property type="entry name" value="Methyltransf_25"/>
</dbReference>
<feature type="domain" description="Methyltransferase" evidence="4">
    <location>
        <begin position="149"/>
        <end position="245"/>
    </location>
</feature>
<evidence type="ECO:0000313" key="5">
    <source>
        <dbReference type="EMBL" id="BBX44319.1"/>
    </source>
</evidence>